<evidence type="ECO:0000256" key="1">
    <source>
        <dbReference type="ARBA" id="ARBA00010364"/>
    </source>
</evidence>
<dbReference type="AlphaFoldDB" id="A0A139STZ7"/>
<name>A0A139STZ7_9GAMM</name>
<dbReference type="HAMAP" id="MF_00634">
    <property type="entry name" value="UPF0235"/>
    <property type="match status" value="1"/>
</dbReference>
<keyword evidence="4" id="KW-1185">Reference proteome</keyword>
<dbReference type="InterPro" id="IPR036591">
    <property type="entry name" value="YggU-like_sf"/>
</dbReference>
<reference evidence="3 4" key="1">
    <citation type="submission" date="2016-02" db="EMBL/GenBank/DDBJ databases">
        <authorList>
            <person name="Wen L."/>
            <person name="He K."/>
            <person name="Yang H."/>
        </authorList>
    </citation>
    <scope>NUCLEOTIDE SEQUENCE [LARGE SCALE GENOMIC DNA]</scope>
    <source>
        <strain evidence="3 4">CV58</strain>
    </source>
</reference>
<accession>A0A139STZ7</accession>
<comment type="similarity">
    <text evidence="1 2">Belongs to the UPF0235 family.</text>
</comment>
<dbReference type="SMART" id="SM01152">
    <property type="entry name" value="DUF167"/>
    <property type="match status" value="1"/>
</dbReference>
<dbReference type="GO" id="GO:0005737">
    <property type="term" value="C:cytoplasm"/>
    <property type="evidence" value="ECO:0007669"/>
    <property type="project" value="TreeGrafter"/>
</dbReference>
<proteinExistence type="inferred from homology"/>
<evidence type="ECO:0000313" key="4">
    <source>
        <dbReference type="Proteomes" id="UP000072660"/>
    </source>
</evidence>
<dbReference type="EMBL" id="LSZO01000157">
    <property type="protein sequence ID" value="KXU38025.1"/>
    <property type="molecule type" value="Genomic_DNA"/>
</dbReference>
<dbReference type="InterPro" id="IPR003746">
    <property type="entry name" value="DUF167"/>
</dbReference>
<protein>
    <recommendedName>
        <fullName evidence="2">UPF0235 protein AXE65_00460</fullName>
    </recommendedName>
</protein>
<evidence type="ECO:0000313" key="3">
    <source>
        <dbReference type="EMBL" id="KXU38025.1"/>
    </source>
</evidence>
<dbReference type="NCBIfam" id="TIGR00251">
    <property type="entry name" value="DUF167 family protein"/>
    <property type="match status" value="1"/>
</dbReference>
<gene>
    <name evidence="3" type="ORF">AXE65_00460</name>
</gene>
<comment type="caution">
    <text evidence="3">The sequence shown here is derived from an EMBL/GenBank/DDBJ whole genome shotgun (WGS) entry which is preliminary data.</text>
</comment>
<dbReference type="RefSeq" id="WP_068390336.1">
    <property type="nucleotide sequence ID" value="NZ_LSZO01000157.1"/>
</dbReference>
<evidence type="ECO:0000256" key="2">
    <source>
        <dbReference type="HAMAP-Rule" id="MF_00634"/>
    </source>
</evidence>
<dbReference type="Gene3D" id="3.30.1200.10">
    <property type="entry name" value="YggU-like"/>
    <property type="match status" value="1"/>
</dbReference>
<dbReference type="OrthoDB" id="9800587at2"/>
<organism evidence="3 4">
    <name type="scientific">Ventosimonas gracilis</name>
    <dbReference type="NCBI Taxonomy" id="1680762"/>
    <lineage>
        <taxon>Bacteria</taxon>
        <taxon>Pseudomonadati</taxon>
        <taxon>Pseudomonadota</taxon>
        <taxon>Gammaproteobacteria</taxon>
        <taxon>Pseudomonadales</taxon>
        <taxon>Ventosimonadaceae</taxon>
        <taxon>Ventosimonas</taxon>
    </lineage>
</organism>
<dbReference type="Proteomes" id="UP000072660">
    <property type="component" value="Unassembled WGS sequence"/>
</dbReference>
<dbReference type="SUPFAM" id="SSF69786">
    <property type="entry name" value="YggU-like"/>
    <property type="match status" value="1"/>
</dbReference>
<dbReference type="Pfam" id="PF02594">
    <property type="entry name" value="DUF167"/>
    <property type="match status" value="1"/>
</dbReference>
<dbReference type="PANTHER" id="PTHR13420">
    <property type="entry name" value="UPF0235 PROTEIN C15ORF40"/>
    <property type="match status" value="1"/>
</dbReference>
<sequence length="99" mass="10975">MTDFFRWDGGDLILFCHLQPAAKTNGFAGLHGDRLKIRLRAPALEGRANAALIDFLSEAFAVSKVDIELESGSQSRQKRVRIKSPERLPELAGLSRLDP</sequence>
<dbReference type="PANTHER" id="PTHR13420:SF7">
    <property type="entry name" value="UPF0235 PROTEIN C15ORF40"/>
    <property type="match status" value="1"/>
</dbReference>